<reference evidence="1 2" key="1">
    <citation type="journal article" date="2022" name="New Phytol.">
        <title>Ecological generalism drives hyperdiversity of secondary metabolite gene clusters in xylarialean endophytes.</title>
        <authorList>
            <person name="Franco M.E.E."/>
            <person name="Wisecaver J.H."/>
            <person name="Arnold A.E."/>
            <person name="Ju Y.M."/>
            <person name="Slot J.C."/>
            <person name="Ahrendt S."/>
            <person name="Moore L.P."/>
            <person name="Eastman K.E."/>
            <person name="Scott K."/>
            <person name="Konkel Z."/>
            <person name="Mondo S.J."/>
            <person name="Kuo A."/>
            <person name="Hayes R.D."/>
            <person name="Haridas S."/>
            <person name="Andreopoulos B."/>
            <person name="Riley R."/>
            <person name="LaButti K."/>
            <person name="Pangilinan J."/>
            <person name="Lipzen A."/>
            <person name="Amirebrahimi M."/>
            <person name="Yan J."/>
            <person name="Adam C."/>
            <person name="Keymanesh K."/>
            <person name="Ng V."/>
            <person name="Louie K."/>
            <person name="Northen T."/>
            <person name="Drula E."/>
            <person name="Henrissat B."/>
            <person name="Hsieh H.M."/>
            <person name="Youens-Clark K."/>
            <person name="Lutzoni F."/>
            <person name="Miadlikowska J."/>
            <person name="Eastwood D.C."/>
            <person name="Hamelin R.C."/>
            <person name="Grigoriev I.V."/>
            <person name="U'Ren J.M."/>
        </authorList>
    </citation>
    <scope>NUCLEOTIDE SEQUENCE [LARGE SCALE GENOMIC DNA]</scope>
    <source>
        <strain evidence="1 2">ER1909</strain>
    </source>
</reference>
<evidence type="ECO:0000313" key="1">
    <source>
        <dbReference type="EMBL" id="KAI6090224.1"/>
    </source>
</evidence>
<protein>
    <submittedName>
        <fullName evidence="1">Uncharacterized protein</fullName>
    </submittedName>
</protein>
<organism evidence="1 2">
    <name type="scientific">Hypoxylon rubiginosum</name>
    <dbReference type="NCBI Taxonomy" id="110542"/>
    <lineage>
        <taxon>Eukaryota</taxon>
        <taxon>Fungi</taxon>
        <taxon>Dikarya</taxon>
        <taxon>Ascomycota</taxon>
        <taxon>Pezizomycotina</taxon>
        <taxon>Sordariomycetes</taxon>
        <taxon>Xylariomycetidae</taxon>
        <taxon>Xylariales</taxon>
        <taxon>Hypoxylaceae</taxon>
        <taxon>Hypoxylon</taxon>
    </lineage>
</organism>
<comment type="caution">
    <text evidence="1">The sequence shown here is derived from an EMBL/GenBank/DDBJ whole genome shotgun (WGS) entry which is preliminary data.</text>
</comment>
<gene>
    <name evidence="1" type="ORF">F4821DRAFT_256374</name>
</gene>
<sequence>MFSKPLPAAIEEDANRFFEALLKARNDVIFGEPVFLHTTDKVYDWEPYQVDVFREHIKKNIQTPYDDLDTVLKRLGYRGYENVLTQENLNFKTDILLPKVREKIKELVNKEFQPAAAGGNDGPQVQERRAPRPASTWAERIPREPQPGGPEWRRGPLVPESVEQIYGALSKLNDASTSLRFMYGDLPEIHPITRQLESLKTAGHNLRALIENRVDGMTKTWAGDQKGKGKEEDIHTREWKF</sequence>
<dbReference type="EMBL" id="MU394292">
    <property type="protein sequence ID" value="KAI6090224.1"/>
    <property type="molecule type" value="Genomic_DNA"/>
</dbReference>
<accession>A0ACC0DCA3</accession>
<proteinExistence type="predicted"/>
<dbReference type="Proteomes" id="UP001497680">
    <property type="component" value="Unassembled WGS sequence"/>
</dbReference>
<name>A0ACC0DCA3_9PEZI</name>
<keyword evidence="2" id="KW-1185">Reference proteome</keyword>
<evidence type="ECO:0000313" key="2">
    <source>
        <dbReference type="Proteomes" id="UP001497680"/>
    </source>
</evidence>